<evidence type="ECO:0000313" key="6">
    <source>
        <dbReference type="EMBL" id="RMZ93714.1"/>
    </source>
</evidence>
<dbReference type="GO" id="GO:0042147">
    <property type="term" value="P:retrograde transport, endosome to Golgi"/>
    <property type="evidence" value="ECO:0007669"/>
    <property type="project" value="InterPro"/>
</dbReference>
<dbReference type="InterPro" id="IPR005378">
    <property type="entry name" value="Vps35"/>
</dbReference>
<dbReference type="Proteomes" id="UP000276133">
    <property type="component" value="Unassembled WGS sequence"/>
</dbReference>
<dbReference type="GO" id="GO:0006886">
    <property type="term" value="P:intracellular protein transport"/>
    <property type="evidence" value="ECO:0007669"/>
    <property type="project" value="TreeGrafter"/>
</dbReference>
<keyword evidence="7" id="KW-1185">Reference proteome</keyword>
<sequence length="380" mass="43641">NVLNLLQIKHYTALYEHLDYVGRKTMCQYLLNNALEHETQITSPDEAEGLLLLINPLIVDPSDKPADYEQDAEDFIEEQTLVARLVHLMQSSNLDEQFLILNLVRKHFGTSTKEQIRFTLPPVVFRAYELAYNYKKSAESDEKWDKKCDKIFKFCFQTINALIKAELPAELAFRLFLNGALTLSEIAYDSCENIAYEFISQAIALYDDDIATNKFNSISLIIGTCQKILYIFGEENCDSLRQNCVTRAAKLLKKPDQCRAVALCANLFWNCAARKQDGISLRDGQKVNECLKKCLKIAAQCVDPNAQFELHVEILNYFIHYYAAHNENITVEMLNELISKIKQDKSSLDQSNESEMVIEQFNRTLNYLKERPKVYAGILV</sequence>
<dbReference type="Gene3D" id="1.25.40.660">
    <property type="entry name" value="Vacuolar protein sorting-associated protein 35, helical subcomplex Vps35-C"/>
    <property type="match status" value="1"/>
</dbReference>
<evidence type="ECO:0000256" key="5">
    <source>
        <dbReference type="ARBA" id="ARBA00023136"/>
    </source>
</evidence>
<dbReference type="GO" id="GO:0005770">
    <property type="term" value="C:late endosome"/>
    <property type="evidence" value="ECO:0007669"/>
    <property type="project" value="TreeGrafter"/>
</dbReference>
<comment type="subcellular location">
    <subcellularLocation>
        <location evidence="1">Membrane</location>
        <topology evidence="1">Peripheral membrane protein</topology>
    </subcellularLocation>
</comment>
<keyword evidence="3" id="KW-0813">Transport</keyword>
<dbReference type="PANTHER" id="PTHR11099">
    <property type="entry name" value="VACUOLAR SORTING PROTEIN 35"/>
    <property type="match status" value="1"/>
</dbReference>
<dbReference type="GO" id="GO:0005829">
    <property type="term" value="C:cytosol"/>
    <property type="evidence" value="ECO:0007669"/>
    <property type="project" value="GOC"/>
</dbReference>
<evidence type="ECO:0000256" key="4">
    <source>
        <dbReference type="ARBA" id="ARBA00022927"/>
    </source>
</evidence>
<comment type="caution">
    <text evidence="6">The sequence shown here is derived from an EMBL/GenBank/DDBJ whole genome shotgun (WGS) entry which is preliminary data.</text>
</comment>
<evidence type="ECO:0000256" key="2">
    <source>
        <dbReference type="ARBA" id="ARBA00006536"/>
    </source>
</evidence>
<dbReference type="AlphaFoldDB" id="A0A3M7P4V8"/>
<evidence type="ECO:0000256" key="1">
    <source>
        <dbReference type="ARBA" id="ARBA00004170"/>
    </source>
</evidence>
<dbReference type="EMBL" id="REGN01013605">
    <property type="protein sequence ID" value="RMZ93714.1"/>
    <property type="molecule type" value="Genomic_DNA"/>
</dbReference>
<dbReference type="STRING" id="10195.A0A3M7P4V8"/>
<proteinExistence type="inferred from homology"/>
<keyword evidence="5" id="KW-0472">Membrane</keyword>
<accession>A0A3M7P4V8</accession>
<protein>
    <submittedName>
        <fullName evidence="6">Vacuolar sorting-associated</fullName>
    </submittedName>
</protein>
<organism evidence="6 7">
    <name type="scientific">Brachionus plicatilis</name>
    <name type="common">Marine rotifer</name>
    <name type="synonym">Brachionus muelleri</name>
    <dbReference type="NCBI Taxonomy" id="10195"/>
    <lineage>
        <taxon>Eukaryota</taxon>
        <taxon>Metazoa</taxon>
        <taxon>Spiralia</taxon>
        <taxon>Gnathifera</taxon>
        <taxon>Rotifera</taxon>
        <taxon>Eurotatoria</taxon>
        <taxon>Monogononta</taxon>
        <taxon>Pseudotrocha</taxon>
        <taxon>Ploima</taxon>
        <taxon>Brachionidae</taxon>
        <taxon>Brachionus</taxon>
    </lineage>
</organism>
<evidence type="ECO:0000256" key="3">
    <source>
        <dbReference type="ARBA" id="ARBA00022448"/>
    </source>
</evidence>
<evidence type="ECO:0000313" key="7">
    <source>
        <dbReference type="Proteomes" id="UP000276133"/>
    </source>
</evidence>
<dbReference type="Pfam" id="PF03635">
    <property type="entry name" value="Vps35"/>
    <property type="match status" value="1"/>
</dbReference>
<gene>
    <name evidence="6" type="ORF">BpHYR1_013630</name>
</gene>
<dbReference type="InterPro" id="IPR042491">
    <property type="entry name" value="Vps35_C"/>
</dbReference>
<reference evidence="6 7" key="1">
    <citation type="journal article" date="2018" name="Sci. Rep.">
        <title>Genomic signatures of local adaptation to the degree of environmental predictability in rotifers.</title>
        <authorList>
            <person name="Franch-Gras L."/>
            <person name="Hahn C."/>
            <person name="Garcia-Roger E.M."/>
            <person name="Carmona M.J."/>
            <person name="Serra M."/>
            <person name="Gomez A."/>
        </authorList>
    </citation>
    <scope>NUCLEOTIDE SEQUENCE [LARGE SCALE GENOMIC DNA]</scope>
    <source>
        <strain evidence="6">HYR1</strain>
    </source>
</reference>
<comment type="similarity">
    <text evidence="2">Belongs to the VPS35 family.</text>
</comment>
<dbReference type="OrthoDB" id="10258141at2759"/>
<dbReference type="PANTHER" id="PTHR11099:SF0">
    <property type="entry name" value="VACUOLAR PROTEIN SORTING-ASSOCIATED PROTEIN 35"/>
    <property type="match status" value="1"/>
</dbReference>
<feature type="non-terminal residue" evidence="6">
    <location>
        <position position="1"/>
    </location>
</feature>
<name>A0A3M7P4V8_BRAPC</name>
<dbReference type="GO" id="GO:0030906">
    <property type="term" value="C:retromer, cargo-selective complex"/>
    <property type="evidence" value="ECO:0007669"/>
    <property type="project" value="InterPro"/>
</dbReference>
<keyword evidence="4" id="KW-0653">Protein transport</keyword>